<keyword evidence="10 11" id="KW-0694">RNA-binding</keyword>
<evidence type="ECO:0000256" key="11">
    <source>
        <dbReference type="HAMAP-Rule" id="MF_01263"/>
    </source>
</evidence>
<evidence type="ECO:0000256" key="3">
    <source>
        <dbReference type="ARBA" id="ARBA00022694"/>
    </source>
</evidence>
<dbReference type="InterPro" id="IPR043519">
    <property type="entry name" value="NT_sf"/>
</dbReference>
<organism evidence="15 16">
    <name type="scientific">Bacillus coahuilensis p1.1.43</name>
    <dbReference type="NCBI Taxonomy" id="1150625"/>
    <lineage>
        <taxon>Bacteria</taxon>
        <taxon>Bacillati</taxon>
        <taxon>Bacillota</taxon>
        <taxon>Bacilli</taxon>
        <taxon>Bacillales</taxon>
        <taxon>Bacillaceae</taxon>
        <taxon>Bacillus</taxon>
    </lineage>
</organism>
<keyword evidence="3 11" id="KW-0819">tRNA processing</keyword>
<gene>
    <name evidence="11" type="primary">cca</name>
    <name evidence="15" type="ORF">Q75_08505</name>
</gene>
<keyword evidence="16" id="KW-1185">Reference proteome</keyword>
<keyword evidence="6 11" id="KW-0547">Nucleotide-binding</keyword>
<keyword evidence="2 11" id="KW-0808">Transferase</keyword>
<dbReference type="Gene3D" id="3.30.460.10">
    <property type="entry name" value="Beta Polymerase, domain 2"/>
    <property type="match status" value="1"/>
</dbReference>
<feature type="binding site" evidence="11">
    <location>
        <position position="29"/>
    </location>
    <ligand>
        <name>CTP</name>
        <dbReference type="ChEBI" id="CHEBI:37563"/>
    </ligand>
</feature>
<evidence type="ECO:0000259" key="13">
    <source>
        <dbReference type="Pfam" id="PF12627"/>
    </source>
</evidence>
<comment type="subunit">
    <text evidence="11">Homodimer.</text>
</comment>
<dbReference type="NCBIfam" id="NF009814">
    <property type="entry name" value="PRK13299.1"/>
    <property type="match status" value="1"/>
</dbReference>
<comment type="miscellaneous">
    <text evidence="11">A single active site specifically recognizes both ATP and CTP and is responsible for their addition.</text>
</comment>
<comment type="catalytic activity">
    <reaction evidence="11">
        <text>a tRNA precursor + 2 CTP + ATP = a tRNA with a 3' CCA end + 3 diphosphate</text>
        <dbReference type="Rhea" id="RHEA:14433"/>
        <dbReference type="Rhea" id="RHEA-COMP:10465"/>
        <dbReference type="Rhea" id="RHEA-COMP:10468"/>
        <dbReference type="ChEBI" id="CHEBI:30616"/>
        <dbReference type="ChEBI" id="CHEBI:33019"/>
        <dbReference type="ChEBI" id="CHEBI:37563"/>
        <dbReference type="ChEBI" id="CHEBI:74896"/>
        <dbReference type="ChEBI" id="CHEBI:83071"/>
        <dbReference type="EC" id="2.7.7.72"/>
    </reaction>
</comment>
<feature type="binding site" evidence="11">
    <location>
        <position position="32"/>
    </location>
    <ligand>
        <name>CTP</name>
        <dbReference type="ChEBI" id="CHEBI:37563"/>
    </ligand>
</feature>
<feature type="domain" description="tRNA nucleotidyltransferase/poly(A) polymerase RNA and SrmB- binding" evidence="13">
    <location>
        <begin position="171"/>
        <end position="227"/>
    </location>
</feature>
<dbReference type="SUPFAM" id="SSF81301">
    <property type="entry name" value="Nucleotidyltransferase"/>
    <property type="match status" value="1"/>
</dbReference>
<feature type="binding site" evidence="11">
    <location>
        <position position="162"/>
    </location>
    <ligand>
        <name>ATP</name>
        <dbReference type="ChEBI" id="CHEBI:30616"/>
    </ligand>
</feature>
<evidence type="ECO:0000259" key="12">
    <source>
        <dbReference type="Pfam" id="PF01743"/>
    </source>
</evidence>
<feature type="binding site" evidence="11">
    <location>
        <position position="42"/>
    </location>
    <ligand>
        <name>Mg(2+)</name>
        <dbReference type="ChEBI" id="CHEBI:18420"/>
    </ligand>
</feature>
<dbReference type="PANTHER" id="PTHR46173">
    <property type="entry name" value="CCA TRNA NUCLEOTIDYLTRANSFERASE 1, MITOCHONDRIAL"/>
    <property type="match status" value="1"/>
</dbReference>
<dbReference type="GO" id="GO:0160016">
    <property type="term" value="F:CCACCA tRNA nucleotidyltransferase activity"/>
    <property type="evidence" value="ECO:0007669"/>
    <property type="project" value="RHEA"/>
</dbReference>
<name>A0A147K8N2_9BACI</name>
<feature type="binding site" evidence="11">
    <location>
        <position position="162"/>
    </location>
    <ligand>
        <name>CTP</name>
        <dbReference type="ChEBI" id="CHEBI:37563"/>
    </ligand>
</feature>
<dbReference type="Gene3D" id="1.10.110.30">
    <property type="match status" value="1"/>
</dbReference>
<feature type="binding site" evidence="11">
    <location>
        <position position="159"/>
    </location>
    <ligand>
        <name>CTP</name>
        <dbReference type="ChEBI" id="CHEBI:37563"/>
    </ligand>
</feature>
<feature type="binding site" evidence="11">
    <location>
        <position position="156"/>
    </location>
    <ligand>
        <name>ATP</name>
        <dbReference type="ChEBI" id="CHEBI:30616"/>
    </ligand>
</feature>
<dbReference type="Pfam" id="PF13735">
    <property type="entry name" value="tRNA_NucTran2_2"/>
    <property type="match status" value="1"/>
</dbReference>
<feature type="binding site" evidence="11">
    <location>
        <position position="44"/>
    </location>
    <ligand>
        <name>Mg(2+)</name>
        <dbReference type="ChEBI" id="CHEBI:18420"/>
    </ligand>
</feature>
<dbReference type="Pfam" id="PF01743">
    <property type="entry name" value="PolyA_pol"/>
    <property type="match status" value="1"/>
</dbReference>
<evidence type="ECO:0000256" key="10">
    <source>
        <dbReference type="ARBA" id="ARBA00022884"/>
    </source>
</evidence>
<dbReference type="PATRIC" id="fig|1150625.3.peg.1802"/>
<evidence type="ECO:0000256" key="1">
    <source>
        <dbReference type="ARBA" id="ARBA00001946"/>
    </source>
</evidence>
<dbReference type="GO" id="GO:0000049">
    <property type="term" value="F:tRNA binding"/>
    <property type="evidence" value="ECO:0007669"/>
    <property type="project" value="UniProtKB-UniRule"/>
</dbReference>
<dbReference type="SUPFAM" id="SSF81891">
    <property type="entry name" value="Poly A polymerase C-terminal region-like"/>
    <property type="match status" value="1"/>
</dbReference>
<dbReference type="OrthoDB" id="9805698at2"/>
<feature type="binding site" evidence="11">
    <location>
        <position position="113"/>
    </location>
    <ligand>
        <name>ATP</name>
        <dbReference type="ChEBI" id="CHEBI:30616"/>
    </ligand>
</feature>
<dbReference type="InterPro" id="IPR002646">
    <property type="entry name" value="PolA_pol_head_dom"/>
</dbReference>
<dbReference type="InterPro" id="IPR032828">
    <property type="entry name" value="PolyA_RNA-bd"/>
</dbReference>
<dbReference type="STRING" id="1150625.Q75_08505"/>
<dbReference type="HAMAP" id="MF_01263">
    <property type="entry name" value="CCA_bact_type3"/>
    <property type="match status" value="1"/>
</dbReference>
<dbReference type="GO" id="GO:0005524">
    <property type="term" value="F:ATP binding"/>
    <property type="evidence" value="ECO:0007669"/>
    <property type="project" value="UniProtKB-UniRule"/>
</dbReference>
<comment type="caution">
    <text evidence="15">The sequence shown here is derived from an EMBL/GenBank/DDBJ whole genome shotgun (WGS) entry which is preliminary data.</text>
</comment>
<evidence type="ECO:0000313" key="15">
    <source>
        <dbReference type="EMBL" id="KUP06553.1"/>
    </source>
</evidence>
<dbReference type="GO" id="GO:0001680">
    <property type="term" value="P:tRNA 3'-terminal CCA addition"/>
    <property type="evidence" value="ECO:0007669"/>
    <property type="project" value="UniProtKB-UniRule"/>
</dbReference>
<comment type="similarity">
    <text evidence="11">Belongs to the tRNA nucleotidyltransferase/poly(A) polymerase family. Bacterial CCA-adding enzyme type 3 subfamily.</text>
</comment>
<feature type="binding site" evidence="11">
    <location>
        <position position="32"/>
    </location>
    <ligand>
        <name>ATP</name>
        <dbReference type="ChEBI" id="CHEBI:30616"/>
    </ligand>
</feature>
<dbReference type="Pfam" id="PF12627">
    <property type="entry name" value="PolyA_pol_RNAbd"/>
    <property type="match status" value="1"/>
</dbReference>
<sequence>MTLPRLFNKALPVLNEIEKCGFEAVFVGGSVRDFLLGRPINDVDIATSAFPHEVKELFPHTIDLGIEHGTVLVLYNGEPYEITTYRSEEGYNDYRHPKEVRFIRSLEQDLMRRDFTMNAIAMNREGRLFDPFDGEKDITREMIRTVGNPSERLTEDALRIMRAVRFQSQLGFKLEQQTERALKEFSHLLPHVSIERLLVEFDKLLAGPFISIAINTLIEQSIYQHLFDLEDQKSELEKFKNYVSSSSELTFDERWLLFIKLINKEDIHVFLTSLRLPNNRIKQLIKDLHFLDYSLQMKLTPYDYYQMGKERMLRVEKVRSVLTQSTVNIAEIIEVYDSLPIKERAELCLNGNDLMNWTGRQPGPWLKGMIEEIEEEIAHRNLVNQKEMVKEWVTRWNPPSNPR</sequence>
<evidence type="ECO:0000256" key="6">
    <source>
        <dbReference type="ARBA" id="ARBA00022741"/>
    </source>
</evidence>
<feature type="binding site" evidence="11">
    <location>
        <position position="159"/>
    </location>
    <ligand>
        <name>ATP</name>
        <dbReference type="ChEBI" id="CHEBI:30616"/>
    </ligand>
</feature>
<dbReference type="InterPro" id="IPR032810">
    <property type="entry name" value="CCA-adding_enz_C"/>
</dbReference>
<dbReference type="PANTHER" id="PTHR46173:SF1">
    <property type="entry name" value="CCA TRNA NUCLEOTIDYLTRANSFERASE 1, MITOCHONDRIAL"/>
    <property type="match status" value="1"/>
</dbReference>
<feature type="binding site" evidence="11">
    <location>
        <position position="165"/>
    </location>
    <ligand>
        <name>CTP</name>
        <dbReference type="ChEBI" id="CHEBI:37563"/>
    </ligand>
</feature>
<evidence type="ECO:0000259" key="14">
    <source>
        <dbReference type="Pfam" id="PF13735"/>
    </source>
</evidence>
<dbReference type="EMBL" id="LDYG01000028">
    <property type="protein sequence ID" value="KUP06553.1"/>
    <property type="molecule type" value="Genomic_DNA"/>
</dbReference>
<comment type="catalytic activity">
    <reaction evidence="11">
        <text>a tRNA with a 3' CCA end + 2 CTP + ATP = a tRNA with a 3' CCACCA end + 3 diphosphate</text>
        <dbReference type="Rhea" id="RHEA:76235"/>
        <dbReference type="Rhea" id="RHEA-COMP:10468"/>
        <dbReference type="Rhea" id="RHEA-COMP:18655"/>
        <dbReference type="ChEBI" id="CHEBI:30616"/>
        <dbReference type="ChEBI" id="CHEBI:33019"/>
        <dbReference type="ChEBI" id="CHEBI:37563"/>
        <dbReference type="ChEBI" id="CHEBI:83071"/>
        <dbReference type="ChEBI" id="CHEBI:195187"/>
    </reaction>
</comment>
<dbReference type="GO" id="GO:0004810">
    <property type="term" value="F:CCA tRNA nucleotidyltransferase activity"/>
    <property type="evidence" value="ECO:0007669"/>
    <property type="project" value="UniProtKB-UniRule"/>
</dbReference>
<dbReference type="CDD" id="cd05398">
    <property type="entry name" value="NT_ClassII-CCAase"/>
    <property type="match status" value="1"/>
</dbReference>
<feature type="domain" description="Poly A polymerase head" evidence="12">
    <location>
        <begin position="26"/>
        <end position="144"/>
    </location>
</feature>
<dbReference type="InterPro" id="IPR050264">
    <property type="entry name" value="Bact_CCA-adding_enz_type3_sf"/>
</dbReference>
<keyword evidence="5 11" id="KW-0479">Metal-binding</keyword>
<comment type="function">
    <text evidence="11">Catalyzes the addition and repair of the essential 3'-terminal CCA sequence in tRNAs without using a nucleic acid template. Adds these three nucleotides in the order of C, C, and A to the tRNA nucleotide-73, using CTP and ATP as substrates and producing inorganic pyrophosphate. tRNA 3'-terminal CCA addition is required both for tRNA processing and repair. Also involved in tRNA surveillance by mediating tandem CCA addition to generate a CCACCA at the 3' terminus of unstable tRNAs. While stable tRNAs receive only 3'-terminal CCA, unstable tRNAs are marked with CCACCA and rapidly degraded.</text>
</comment>
<keyword evidence="7 11" id="KW-0692">RNA repair</keyword>
<feature type="binding site" evidence="11">
    <location>
        <position position="156"/>
    </location>
    <ligand>
        <name>CTP</name>
        <dbReference type="ChEBI" id="CHEBI:37563"/>
    </ligand>
</feature>
<feature type="binding site" evidence="11">
    <location>
        <position position="29"/>
    </location>
    <ligand>
        <name>ATP</name>
        <dbReference type="ChEBI" id="CHEBI:30616"/>
    </ligand>
</feature>
<reference evidence="15 16" key="1">
    <citation type="journal article" date="2016" name="Front. Microbiol.">
        <title>Microevolution Analysis of Bacillus coahuilensis Unveils Differences in Phosphorus Acquisition Strategies and Their Regulation.</title>
        <authorList>
            <person name="Gomez-Lunar Z."/>
            <person name="Hernandez-Gonzalez I."/>
            <person name="Rodriguez-Torres M.D."/>
            <person name="Souza V."/>
            <person name="Olmedo-Alvarez G."/>
        </authorList>
    </citation>
    <scope>NUCLEOTIDE SEQUENCE [LARGE SCALE GENOMIC DNA]</scope>
    <source>
        <strain evidence="16">p1.1.43</strain>
    </source>
</reference>
<evidence type="ECO:0000256" key="5">
    <source>
        <dbReference type="ARBA" id="ARBA00022723"/>
    </source>
</evidence>
<feature type="binding site" evidence="11">
    <location>
        <position position="165"/>
    </location>
    <ligand>
        <name>ATP</name>
        <dbReference type="ChEBI" id="CHEBI:30616"/>
    </ligand>
</feature>
<proteinExistence type="inferred from homology"/>
<evidence type="ECO:0000256" key="7">
    <source>
        <dbReference type="ARBA" id="ARBA00022800"/>
    </source>
</evidence>
<evidence type="ECO:0000256" key="4">
    <source>
        <dbReference type="ARBA" id="ARBA00022695"/>
    </source>
</evidence>
<protein>
    <recommendedName>
        <fullName evidence="11">CCA-adding enzyme</fullName>
        <ecNumber evidence="11">2.7.7.72</ecNumber>
    </recommendedName>
    <alternativeName>
        <fullName evidence="11">CCA tRNA nucleotidyltransferase</fullName>
    </alternativeName>
    <alternativeName>
        <fullName evidence="11">tRNA CCA-pyrophosphorylase</fullName>
    </alternativeName>
    <alternativeName>
        <fullName evidence="11">tRNA adenylyl-/cytidylyl- transferase</fullName>
    </alternativeName>
    <alternativeName>
        <fullName evidence="11">tRNA nucleotidyltransferase</fullName>
    </alternativeName>
    <alternativeName>
        <fullName evidence="11">tRNA-NT</fullName>
    </alternativeName>
</protein>
<dbReference type="GO" id="GO:0000287">
    <property type="term" value="F:magnesium ion binding"/>
    <property type="evidence" value="ECO:0007669"/>
    <property type="project" value="UniProtKB-UniRule"/>
</dbReference>
<keyword evidence="8 11" id="KW-0067">ATP-binding</keyword>
<dbReference type="Gene3D" id="1.10.246.80">
    <property type="match status" value="1"/>
</dbReference>
<accession>A0A147K8N2</accession>
<dbReference type="AlphaFoldDB" id="A0A147K8N2"/>
<evidence type="ECO:0000256" key="9">
    <source>
        <dbReference type="ARBA" id="ARBA00022842"/>
    </source>
</evidence>
<keyword evidence="4 11" id="KW-0548">Nucleotidyltransferase</keyword>
<evidence type="ECO:0000313" key="16">
    <source>
        <dbReference type="Proteomes" id="UP000074108"/>
    </source>
</evidence>
<dbReference type="InterPro" id="IPR023068">
    <property type="entry name" value="CCA-adding_enz_firmicutes"/>
</dbReference>
<comment type="cofactor">
    <cofactor evidence="1 11">
        <name>Mg(2+)</name>
        <dbReference type="ChEBI" id="CHEBI:18420"/>
    </cofactor>
</comment>
<dbReference type="GO" id="GO:0042245">
    <property type="term" value="P:RNA repair"/>
    <property type="evidence" value="ECO:0007669"/>
    <property type="project" value="UniProtKB-KW"/>
</dbReference>
<evidence type="ECO:0000256" key="2">
    <source>
        <dbReference type="ARBA" id="ARBA00022679"/>
    </source>
</evidence>
<dbReference type="Proteomes" id="UP000074108">
    <property type="component" value="Unassembled WGS sequence"/>
</dbReference>
<evidence type="ECO:0000256" key="8">
    <source>
        <dbReference type="ARBA" id="ARBA00022840"/>
    </source>
</evidence>
<feature type="binding site" evidence="11">
    <location>
        <position position="113"/>
    </location>
    <ligand>
        <name>CTP</name>
        <dbReference type="ChEBI" id="CHEBI:37563"/>
    </ligand>
</feature>
<dbReference type="EC" id="2.7.7.72" evidence="11"/>
<keyword evidence="9 11" id="KW-0460">Magnesium</keyword>
<feature type="domain" description="CCA-adding enzyme C-terminal" evidence="14">
    <location>
        <begin position="253"/>
        <end position="393"/>
    </location>
</feature>
<dbReference type="Gene3D" id="1.20.58.560">
    <property type="match status" value="1"/>
</dbReference>